<keyword evidence="9" id="KW-1185">Reference proteome</keyword>
<evidence type="ECO:0000256" key="3">
    <source>
        <dbReference type="ARBA" id="ARBA00022695"/>
    </source>
</evidence>
<evidence type="ECO:0000256" key="2">
    <source>
        <dbReference type="ARBA" id="ARBA00022679"/>
    </source>
</evidence>
<evidence type="ECO:0000256" key="6">
    <source>
        <dbReference type="ARBA" id="ARBA00049244"/>
    </source>
</evidence>
<comment type="catalytic activity">
    <reaction evidence="6">
        <text>DNA(n) + a 2'-deoxyribonucleoside 5'-triphosphate = DNA(n+1) + diphosphate</text>
        <dbReference type="Rhea" id="RHEA:22508"/>
        <dbReference type="Rhea" id="RHEA-COMP:17339"/>
        <dbReference type="Rhea" id="RHEA-COMP:17340"/>
        <dbReference type="ChEBI" id="CHEBI:33019"/>
        <dbReference type="ChEBI" id="CHEBI:61560"/>
        <dbReference type="ChEBI" id="CHEBI:173112"/>
        <dbReference type="EC" id="2.7.7.7"/>
    </reaction>
</comment>
<gene>
    <name evidence="8" type="primary">dnaE</name>
    <name evidence="8" type="ORF">ACFP2T_43305</name>
</gene>
<dbReference type="InterPro" id="IPR016195">
    <property type="entry name" value="Pol/histidinol_Pase-like"/>
</dbReference>
<dbReference type="SMART" id="SM00481">
    <property type="entry name" value="POLIIIAc"/>
    <property type="match status" value="1"/>
</dbReference>
<dbReference type="InterPro" id="IPR011708">
    <property type="entry name" value="DNA_pol3_alpha_NTPase_dom"/>
</dbReference>
<keyword evidence="2 8" id="KW-0808">Transferase</keyword>
<name>A0ABW1KNT3_9ACTN</name>
<accession>A0ABW1KNT3</accession>
<dbReference type="RefSeq" id="WP_377432874.1">
    <property type="nucleotide sequence ID" value="NZ_JBHSPR010000084.1"/>
</dbReference>
<dbReference type="Pfam" id="PF02811">
    <property type="entry name" value="PHP"/>
    <property type="match status" value="1"/>
</dbReference>
<dbReference type="InterPro" id="IPR003141">
    <property type="entry name" value="Pol/His_phosphatase_N"/>
</dbReference>
<dbReference type="EC" id="2.7.7.7" evidence="1"/>
<dbReference type="PANTHER" id="PTHR32294">
    <property type="entry name" value="DNA POLYMERASE III SUBUNIT ALPHA"/>
    <property type="match status" value="1"/>
</dbReference>
<dbReference type="EMBL" id="JBHSPR010000084">
    <property type="protein sequence ID" value="MFC6022966.1"/>
    <property type="molecule type" value="Genomic_DNA"/>
</dbReference>
<evidence type="ECO:0000259" key="7">
    <source>
        <dbReference type="SMART" id="SM00481"/>
    </source>
</evidence>
<keyword evidence="4" id="KW-0235">DNA replication</keyword>
<proteinExistence type="predicted"/>
<dbReference type="Gene3D" id="3.20.20.140">
    <property type="entry name" value="Metal-dependent hydrolases"/>
    <property type="match status" value="1"/>
</dbReference>
<dbReference type="GO" id="GO:0003887">
    <property type="term" value="F:DNA-directed DNA polymerase activity"/>
    <property type="evidence" value="ECO:0007669"/>
    <property type="project" value="UniProtKB-EC"/>
</dbReference>
<dbReference type="Pfam" id="PF14579">
    <property type="entry name" value="HHH_6"/>
    <property type="match status" value="1"/>
</dbReference>
<dbReference type="Proteomes" id="UP001596203">
    <property type="component" value="Unassembled WGS sequence"/>
</dbReference>
<evidence type="ECO:0000256" key="1">
    <source>
        <dbReference type="ARBA" id="ARBA00012417"/>
    </source>
</evidence>
<comment type="caution">
    <text evidence="8">The sequence shown here is derived from an EMBL/GenBank/DDBJ whole genome shotgun (WGS) entry which is preliminary data.</text>
</comment>
<sequence length="1020" mass="112691">MPDEFAHLHVHGEKSITDGAGKFREYADRAARLGMPALAGTDHGNANDGRTLWEECNRVGVKPIIGSEIYLTPGTDRRDRTRVRWADGGEADVSGGGAYTHLTVLAGGPDGLRDLFELQHLSYTEGFYSKPRVDRDLLRMYGQDLIILSGCVGGELGTRLRLGQLDEADETAAWFAETFRGRYWIEVMSHGNPWETDLNEQLIALAKRHGLGTVLTNDVHYLDTLSAPTHRAMLCVQTQSTLARPAMSFGDGNYSLRPAREMDSLGLPKESSRNTLVVAEQIGSYDEVFEEGLQFPVARLPDEFEFAEDYLHARANAGLIQRRQGFPTEQDRRQLQYELETICNIPGAADYLLVEADIIEAVKAEGILVGPGRGSAGGSLVVYALGITDLDPVAHGGIFERFMNPNRLGMPDIDIDVQDDKRDRVIEIIRELYGDNNVVQFGTYLTFGAKGALGAAARVHGKTFEQGQAYARQLPEPKAGRPVDLADYTGLRDEVYDTAEGLFGRIRGQGVHPAAVGIAPPGYRVERSIPLRRPGGVGPLVTGYVDHVMEEYLVKYDFLGLRNLTIVANTLKFLKQRGVALTLPLLPGECNDRKTYEQLSEGYSLGCFQLDGTQMRRLLRRLKPSEFGDILALLALFRPGPMGADADDYYADRKNTNGGVWSDDWAIHPELGEALRPALEETYGLIVFQEQVLQVLNIICGWSYAEAALLFDAMRKKNIEKMDATRPNYEAAGLRRGYSAESLTALWEVLVPFADYSFNKAHSAGYGLVAYWTAYLKANHPVEYMAATLTSVSDDQDRLPEYLAECARMGLRILPPSINGGFGFSPGDGGIHYGLGAIKGVGASVYAGIEETRGTRPFSSLRDFFSRVDQRALSLGTLKALVASGALDTLCPRREELYVQQTELAARAIRWRAESAFGQRSLLEPTFPVWPRGMYSTTTRREWEQQYLGVALTTQPIELGTTRRVTQEELEWLRNVLSRNPGDSPVWLLIGGRKMSLPSANWPAIEAAIESVGIFDVSAP</sequence>
<reference evidence="9" key="1">
    <citation type="journal article" date="2019" name="Int. J. Syst. Evol. Microbiol.">
        <title>The Global Catalogue of Microorganisms (GCM) 10K type strain sequencing project: providing services to taxonomists for standard genome sequencing and annotation.</title>
        <authorList>
            <consortium name="The Broad Institute Genomics Platform"/>
            <consortium name="The Broad Institute Genome Sequencing Center for Infectious Disease"/>
            <person name="Wu L."/>
            <person name="Ma J."/>
        </authorList>
    </citation>
    <scope>NUCLEOTIDE SEQUENCE [LARGE SCALE GENOMIC DNA]</scope>
    <source>
        <strain evidence="9">ZS-35-S2</strain>
    </source>
</reference>
<keyword evidence="3 8" id="KW-0548">Nucleotidyltransferase</keyword>
<dbReference type="SUPFAM" id="SSF89550">
    <property type="entry name" value="PHP domain-like"/>
    <property type="match status" value="1"/>
</dbReference>
<feature type="domain" description="Polymerase/histidinol phosphatase N-terminal" evidence="7">
    <location>
        <begin position="6"/>
        <end position="73"/>
    </location>
</feature>
<dbReference type="InterPro" id="IPR029460">
    <property type="entry name" value="DNAPol_HHH"/>
</dbReference>
<evidence type="ECO:0000256" key="5">
    <source>
        <dbReference type="ARBA" id="ARBA00022932"/>
    </source>
</evidence>
<evidence type="ECO:0000313" key="8">
    <source>
        <dbReference type="EMBL" id="MFC6022966.1"/>
    </source>
</evidence>
<dbReference type="InterPro" id="IPR040982">
    <property type="entry name" value="DNA_pol3_finger"/>
</dbReference>
<dbReference type="NCBIfam" id="TIGR00594">
    <property type="entry name" value="polc"/>
    <property type="match status" value="1"/>
</dbReference>
<dbReference type="Pfam" id="PF17657">
    <property type="entry name" value="DNA_pol3_finger"/>
    <property type="match status" value="1"/>
</dbReference>
<dbReference type="Gene3D" id="1.10.150.870">
    <property type="match status" value="1"/>
</dbReference>
<dbReference type="PANTHER" id="PTHR32294:SF0">
    <property type="entry name" value="DNA POLYMERASE III SUBUNIT ALPHA"/>
    <property type="match status" value="1"/>
</dbReference>
<dbReference type="Pfam" id="PF07733">
    <property type="entry name" value="DNA_pol3_alpha"/>
    <property type="match status" value="1"/>
</dbReference>
<dbReference type="InterPro" id="IPR004013">
    <property type="entry name" value="PHP_dom"/>
</dbReference>
<evidence type="ECO:0000256" key="4">
    <source>
        <dbReference type="ARBA" id="ARBA00022705"/>
    </source>
</evidence>
<dbReference type="InterPro" id="IPR004805">
    <property type="entry name" value="DnaE2/DnaE/PolC"/>
</dbReference>
<organism evidence="8 9">
    <name type="scientific">Plantactinospora solaniradicis</name>
    <dbReference type="NCBI Taxonomy" id="1723736"/>
    <lineage>
        <taxon>Bacteria</taxon>
        <taxon>Bacillati</taxon>
        <taxon>Actinomycetota</taxon>
        <taxon>Actinomycetes</taxon>
        <taxon>Micromonosporales</taxon>
        <taxon>Micromonosporaceae</taxon>
        <taxon>Plantactinospora</taxon>
    </lineage>
</organism>
<evidence type="ECO:0000313" key="9">
    <source>
        <dbReference type="Proteomes" id="UP001596203"/>
    </source>
</evidence>
<keyword evidence="5" id="KW-0239">DNA-directed DNA polymerase</keyword>
<protein>
    <recommendedName>
        <fullName evidence="1">DNA-directed DNA polymerase</fullName>
        <ecNumber evidence="1">2.7.7.7</ecNumber>
    </recommendedName>
</protein>